<feature type="domain" description="Apple" evidence="1">
    <location>
        <begin position="248"/>
        <end position="337"/>
    </location>
</feature>
<gene>
    <name evidence="2" type="ORF">DPMN_141829</name>
</gene>
<reference evidence="2" key="2">
    <citation type="submission" date="2020-11" db="EMBL/GenBank/DDBJ databases">
        <authorList>
            <person name="McCartney M.A."/>
            <person name="Auch B."/>
            <person name="Kono T."/>
            <person name="Mallez S."/>
            <person name="Becker A."/>
            <person name="Gohl D.M."/>
            <person name="Silverstein K.A.T."/>
            <person name="Koren S."/>
            <person name="Bechman K.B."/>
            <person name="Herman A."/>
            <person name="Abrahante J.E."/>
            <person name="Garbe J."/>
        </authorList>
    </citation>
    <scope>NUCLEOTIDE SEQUENCE</scope>
    <source>
        <strain evidence="2">Duluth1</strain>
        <tissue evidence="2">Whole animal</tissue>
    </source>
</reference>
<dbReference type="Proteomes" id="UP000828390">
    <property type="component" value="Unassembled WGS sequence"/>
</dbReference>
<reference evidence="2" key="1">
    <citation type="journal article" date="2019" name="bioRxiv">
        <title>The Genome of the Zebra Mussel, Dreissena polymorpha: A Resource for Invasive Species Research.</title>
        <authorList>
            <person name="McCartney M.A."/>
            <person name="Auch B."/>
            <person name="Kono T."/>
            <person name="Mallez S."/>
            <person name="Zhang Y."/>
            <person name="Obille A."/>
            <person name="Becker A."/>
            <person name="Abrahante J.E."/>
            <person name="Garbe J."/>
            <person name="Badalamenti J.P."/>
            <person name="Herman A."/>
            <person name="Mangelson H."/>
            <person name="Liachko I."/>
            <person name="Sullivan S."/>
            <person name="Sone E.D."/>
            <person name="Koren S."/>
            <person name="Silverstein K.A.T."/>
            <person name="Beckman K.B."/>
            <person name="Gohl D.M."/>
        </authorList>
    </citation>
    <scope>NUCLEOTIDE SEQUENCE</scope>
    <source>
        <strain evidence="2">Duluth1</strain>
        <tissue evidence="2">Whole animal</tissue>
    </source>
</reference>
<keyword evidence="3" id="KW-1185">Reference proteome</keyword>
<evidence type="ECO:0000259" key="1">
    <source>
        <dbReference type="PROSITE" id="PS50948"/>
    </source>
</evidence>
<dbReference type="Gene3D" id="2.60.120.260">
    <property type="entry name" value="Galactose-binding domain-like"/>
    <property type="match status" value="1"/>
</dbReference>
<organism evidence="2 3">
    <name type="scientific">Dreissena polymorpha</name>
    <name type="common">Zebra mussel</name>
    <name type="synonym">Mytilus polymorpha</name>
    <dbReference type="NCBI Taxonomy" id="45954"/>
    <lineage>
        <taxon>Eukaryota</taxon>
        <taxon>Metazoa</taxon>
        <taxon>Spiralia</taxon>
        <taxon>Lophotrochozoa</taxon>
        <taxon>Mollusca</taxon>
        <taxon>Bivalvia</taxon>
        <taxon>Autobranchia</taxon>
        <taxon>Heteroconchia</taxon>
        <taxon>Euheterodonta</taxon>
        <taxon>Imparidentia</taxon>
        <taxon>Neoheterodontei</taxon>
        <taxon>Myida</taxon>
        <taxon>Dreissenoidea</taxon>
        <taxon>Dreissenidae</taxon>
        <taxon>Dreissena</taxon>
    </lineage>
</organism>
<evidence type="ECO:0000313" key="3">
    <source>
        <dbReference type="Proteomes" id="UP000828390"/>
    </source>
</evidence>
<dbReference type="InterPro" id="IPR008979">
    <property type="entry name" value="Galactose-bd-like_sf"/>
</dbReference>
<protein>
    <recommendedName>
        <fullName evidence="1">Apple domain-containing protein</fullName>
    </recommendedName>
</protein>
<dbReference type="SUPFAM" id="SSF49785">
    <property type="entry name" value="Galactose-binding domain-like"/>
    <property type="match status" value="1"/>
</dbReference>
<dbReference type="PROSITE" id="PS50948">
    <property type="entry name" value="PAN"/>
    <property type="match status" value="1"/>
</dbReference>
<comment type="caution">
    <text evidence="2">The sequence shown here is derived from an EMBL/GenBank/DDBJ whole genome shotgun (WGS) entry which is preliminary data.</text>
</comment>
<dbReference type="EMBL" id="JAIWYP010000006">
    <property type="protein sequence ID" value="KAH3813373.1"/>
    <property type="molecule type" value="Genomic_DNA"/>
</dbReference>
<dbReference type="InterPro" id="IPR003609">
    <property type="entry name" value="Pan_app"/>
</dbReference>
<proteinExistence type="predicted"/>
<sequence>MAERKFQLSLTIVELLLFAFGTLEYVMATTTASNVAFAKPSTQTDTAGGANAMLAVDGDTSTCSETASAQGEWTLDLRDYCTIEEVSIHTETVSQWVASVVNGSDGNNNRIIGPNDGVYREINWIEVEFAKKIKCYVDGGWETVWNAPSTSVEEGARIFSPPLTKSCFSNRFRLETEGRYMHIDAVMLHGSLYESYKIEMGLSQGLYETEGITYLSTLSPAKWIPSNNGPYRYARIQANPQTETLKLCEVLVKGHIQPRTPYFRLVTGIAMSNHPISTVFNVLSNIECVFVCLRQTEPACLTSQFDQATQSCKLFGGFEHIKNASNDDKTAVYEFAAHFFANKN</sequence>
<accession>A0A9D4GDG5</accession>
<dbReference type="AlphaFoldDB" id="A0A9D4GDG5"/>
<evidence type="ECO:0000313" key="2">
    <source>
        <dbReference type="EMBL" id="KAH3813373.1"/>
    </source>
</evidence>
<name>A0A9D4GDG5_DREPO</name>